<name>A0A1L9VN10_ASPGL</name>
<dbReference type="VEuPathDB" id="FungiDB:ASPGLDRAFT_46318"/>
<sequence length="88" mass="10160">MTVSLHTVWCLGLLTMHHLTMRRPRVLSSQQQRRSGTRLGVIRGSCDLAYAVEEKLGRERAQMLRTRLRYRDCWESGDDGARVTTART</sequence>
<dbReference type="GeneID" id="34462679"/>
<evidence type="ECO:0000313" key="2">
    <source>
        <dbReference type="EMBL" id="OJJ85318.1"/>
    </source>
</evidence>
<gene>
    <name evidence="2" type="ORF">ASPGLDRAFT_46318</name>
</gene>
<evidence type="ECO:0000256" key="1">
    <source>
        <dbReference type="SAM" id="SignalP"/>
    </source>
</evidence>
<feature type="signal peptide" evidence="1">
    <location>
        <begin position="1"/>
        <end position="22"/>
    </location>
</feature>
<organism evidence="2 3">
    <name type="scientific">Aspergillus glaucus CBS 516.65</name>
    <dbReference type="NCBI Taxonomy" id="1160497"/>
    <lineage>
        <taxon>Eukaryota</taxon>
        <taxon>Fungi</taxon>
        <taxon>Dikarya</taxon>
        <taxon>Ascomycota</taxon>
        <taxon>Pezizomycotina</taxon>
        <taxon>Eurotiomycetes</taxon>
        <taxon>Eurotiomycetidae</taxon>
        <taxon>Eurotiales</taxon>
        <taxon>Aspergillaceae</taxon>
        <taxon>Aspergillus</taxon>
        <taxon>Aspergillus subgen. Aspergillus</taxon>
    </lineage>
</organism>
<dbReference type="RefSeq" id="XP_022402016.1">
    <property type="nucleotide sequence ID" value="XM_022546418.1"/>
</dbReference>
<keyword evidence="1" id="KW-0732">Signal</keyword>
<dbReference type="EMBL" id="KV878895">
    <property type="protein sequence ID" value="OJJ85318.1"/>
    <property type="molecule type" value="Genomic_DNA"/>
</dbReference>
<dbReference type="AlphaFoldDB" id="A0A1L9VN10"/>
<proteinExistence type="predicted"/>
<feature type="chain" id="PRO_5013381518" description="Secreted protein" evidence="1">
    <location>
        <begin position="23"/>
        <end position="88"/>
    </location>
</feature>
<evidence type="ECO:0000313" key="3">
    <source>
        <dbReference type="Proteomes" id="UP000184300"/>
    </source>
</evidence>
<reference evidence="3" key="1">
    <citation type="journal article" date="2017" name="Genome Biol.">
        <title>Comparative genomics reveals high biological diversity and specific adaptations in the industrially and medically important fungal genus Aspergillus.</title>
        <authorList>
            <person name="de Vries R.P."/>
            <person name="Riley R."/>
            <person name="Wiebenga A."/>
            <person name="Aguilar-Osorio G."/>
            <person name="Amillis S."/>
            <person name="Uchima C.A."/>
            <person name="Anderluh G."/>
            <person name="Asadollahi M."/>
            <person name="Askin M."/>
            <person name="Barry K."/>
            <person name="Battaglia E."/>
            <person name="Bayram O."/>
            <person name="Benocci T."/>
            <person name="Braus-Stromeyer S.A."/>
            <person name="Caldana C."/>
            <person name="Canovas D."/>
            <person name="Cerqueira G.C."/>
            <person name="Chen F."/>
            <person name="Chen W."/>
            <person name="Choi C."/>
            <person name="Clum A."/>
            <person name="Dos Santos R.A."/>
            <person name="Damasio A.R."/>
            <person name="Diallinas G."/>
            <person name="Emri T."/>
            <person name="Fekete E."/>
            <person name="Flipphi M."/>
            <person name="Freyberg S."/>
            <person name="Gallo A."/>
            <person name="Gournas C."/>
            <person name="Habgood R."/>
            <person name="Hainaut M."/>
            <person name="Harispe M.L."/>
            <person name="Henrissat B."/>
            <person name="Hilden K.S."/>
            <person name="Hope R."/>
            <person name="Hossain A."/>
            <person name="Karabika E."/>
            <person name="Karaffa L."/>
            <person name="Karanyi Z."/>
            <person name="Krasevec N."/>
            <person name="Kuo A."/>
            <person name="Kusch H."/>
            <person name="LaButti K."/>
            <person name="Lagendijk E.L."/>
            <person name="Lapidus A."/>
            <person name="Levasseur A."/>
            <person name="Lindquist E."/>
            <person name="Lipzen A."/>
            <person name="Logrieco A.F."/>
            <person name="MacCabe A."/>
            <person name="Maekelae M.R."/>
            <person name="Malavazi I."/>
            <person name="Melin P."/>
            <person name="Meyer V."/>
            <person name="Mielnichuk N."/>
            <person name="Miskei M."/>
            <person name="Molnar A.P."/>
            <person name="Mule G."/>
            <person name="Ngan C.Y."/>
            <person name="Orejas M."/>
            <person name="Orosz E."/>
            <person name="Ouedraogo J.P."/>
            <person name="Overkamp K.M."/>
            <person name="Park H.-S."/>
            <person name="Perrone G."/>
            <person name="Piumi F."/>
            <person name="Punt P.J."/>
            <person name="Ram A.F."/>
            <person name="Ramon A."/>
            <person name="Rauscher S."/>
            <person name="Record E."/>
            <person name="Riano-Pachon D.M."/>
            <person name="Robert V."/>
            <person name="Roehrig J."/>
            <person name="Ruller R."/>
            <person name="Salamov A."/>
            <person name="Salih N.S."/>
            <person name="Samson R.A."/>
            <person name="Sandor E."/>
            <person name="Sanguinetti M."/>
            <person name="Schuetze T."/>
            <person name="Sepcic K."/>
            <person name="Shelest E."/>
            <person name="Sherlock G."/>
            <person name="Sophianopoulou V."/>
            <person name="Squina F.M."/>
            <person name="Sun H."/>
            <person name="Susca A."/>
            <person name="Todd R.B."/>
            <person name="Tsang A."/>
            <person name="Unkles S.E."/>
            <person name="van de Wiele N."/>
            <person name="van Rossen-Uffink D."/>
            <person name="Oliveira J.V."/>
            <person name="Vesth T.C."/>
            <person name="Visser J."/>
            <person name="Yu J.-H."/>
            <person name="Zhou M."/>
            <person name="Andersen M.R."/>
            <person name="Archer D.B."/>
            <person name="Baker S.E."/>
            <person name="Benoit I."/>
            <person name="Brakhage A.A."/>
            <person name="Braus G.H."/>
            <person name="Fischer R."/>
            <person name="Frisvad J.C."/>
            <person name="Goldman G.H."/>
            <person name="Houbraken J."/>
            <person name="Oakley B."/>
            <person name="Pocsi I."/>
            <person name="Scazzocchio C."/>
            <person name="Seiboth B."/>
            <person name="vanKuyk P.A."/>
            <person name="Wortman J."/>
            <person name="Dyer P.S."/>
            <person name="Grigoriev I.V."/>
        </authorList>
    </citation>
    <scope>NUCLEOTIDE SEQUENCE [LARGE SCALE GENOMIC DNA]</scope>
    <source>
        <strain evidence="3">CBS 516.65</strain>
    </source>
</reference>
<evidence type="ECO:0008006" key="4">
    <source>
        <dbReference type="Google" id="ProtNLM"/>
    </source>
</evidence>
<protein>
    <recommendedName>
        <fullName evidence="4">Secreted protein</fullName>
    </recommendedName>
</protein>
<keyword evidence="3" id="KW-1185">Reference proteome</keyword>
<dbReference type="Proteomes" id="UP000184300">
    <property type="component" value="Unassembled WGS sequence"/>
</dbReference>
<accession>A0A1L9VN10</accession>